<dbReference type="PANTHER" id="PTHR32046">
    <property type="entry name" value="G DOMAIN-CONTAINING PROTEIN"/>
    <property type="match status" value="1"/>
</dbReference>
<evidence type="ECO:0000313" key="3">
    <source>
        <dbReference type="Proteomes" id="UP001152797"/>
    </source>
</evidence>
<dbReference type="InterPro" id="IPR011044">
    <property type="entry name" value="Quino_amine_DH_bsu"/>
</dbReference>
<gene>
    <name evidence="1" type="ORF">C1SCF055_LOCUS21021</name>
</gene>
<dbReference type="SUPFAM" id="SSF50969">
    <property type="entry name" value="YVTN repeat-like/Quinoprotein amine dehydrogenase"/>
    <property type="match status" value="1"/>
</dbReference>
<name>A0A9P1G1U1_9DINO</name>
<protein>
    <recommendedName>
        <fullName evidence="4">G domain-containing protein</fullName>
    </recommendedName>
</protein>
<dbReference type="Proteomes" id="UP001152797">
    <property type="component" value="Unassembled WGS sequence"/>
</dbReference>
<reference evidence="1" key="1">
    <citation type="submission" date="2022-10" db="EMBL/GenBank/DDBJ databases">
        <authorList>
            <person name="Chen Y."/>
            <person name="Dougan E. K."/>
            <person name="Chan C."/>
            <person name="Rhodes N."/>
            <person name="Thang M."/>
        </authorList>
    </citation>
    <scope>NUCLEOTIDE SEQUENCE</scope>
</reference>
<dbReference type="EMBL" id="CAMXCT010001945">
    <property type="protein sequence ID" value="CAI3994372.1"/>
    <property type="molecule type" value="Genomic_DNA"/>
</dbReference>
<dbReference type="EMBL" id="CAMXCT020001945">
    <property type="protein sequence ID" value="CAL1147747.1"/>
    <property type="molecule type" value="Genomic_DNA"/>
</dbReference>
<accession>A0A9P1G1U1</accession>
<dbReference type="Gene3D" id="3.40.50.300">
    <property type="entry name" value="P-loop containing nucleotide triphosphate hydrolases"/>
    <property type="match status" value="1"/>
</dbReference>
<evidence type="ECO:0000313" key="1">
    <source>
        <dbReference type="EMBL" id="CAI3994372.1"/>
    </source>
</evidence>
<proteinExistence type="predicted"/>
<reference evidence="2" key="2">
    <citation type="submission" date="2024-04" db="EMBL/GenBank/DDBJ databases">
        <authorList>
            <person name="Chen Y."/>
            <person name="Shah S."/>
            <person name="Dougan E. K."/>
            <person name="Thang M."/>
            <person name="Chan C."/>
        </authorList>
    </citation>
    <scope>NUCLEOTIDE SEQUENCE [LARGE SCALE GENOMIC DNA]</scope>
</reference>
<dbReference type="SUPFAM" id="SSF52540">
    <property type="entry name" value="P-loop containing nucleoside triphosphate hydrolases"/>
    <property type="match status" value="1"/>
</dbReference>
<evidence type="ECO:0008006" key="4">
    <source>
        <dbReference type="Google" id="ProtNLM"/>
    </source>
</evidence>
<dbReference type="EMBL" id="CAMXCT030001945">
    <property type="protein sequence ID" value="CAL4781684.1"/>
    <property type="molecule type" value="Genomic_DNA"/>
</dbReference>
<organism evidence="1">
    <name type="scientific">Cladocopium goreaui</name>
    <dbReference type="NCBI Taxonomy" id="2562237"/>
    <lineage>
        <taxon>Eukaryota</taxon>
        <taxon>Sar</taxon>
        <taxon>Alveolata</taxon>
        <taxon>Dinophyceae</taxon>
        <taxon>Suessiales</taxon>
        <taxon>Symbiodiniaceae</taxon>
        <taxon>Cladocopium</taxon>
    </lineage>
</organism>
<dbReference type="InterPro" id="IPR027417">
    <property type="entry name" value="P-loop_NTPase"/>
</dbReference>
<comment type="caution">
    <text evidence="1">The sequence shown here is derived from an EMBL/GenBank/DDBJ whole genome shotgun (WGS) entry which is preliminary data.</text>
</comment>
<dbReference type="OrthoDB" id="415558at2759"/>
<dbReference type="AlphaFoldDB" id="A0A9P1G1U1"/>
<sequence>MDSLMLSTKFDMDQTRMRVAISANSCAANASCSTLRTANSPGSVDVDVNISAMTCPLNVTLVIALRPAEDIDMTGNASTYTVSLMIFTIKDRLKHLLWQISELKARIATGQEVDSQDVAENVKKLAEASRSRDELLRRAQRARECRATGSHERFTFLAVGVTGTGKSELCRWMTGNETACPSSDSLGSHTEEVQQVPAHAFADACQPLIEWIDTPGRGDTRGKNHDAKLWNNTMTQLKDANTKATRIHRIVWVINAAWKRATDVRELMLKELRMSFGVDLYKNLAIVLNFLPRTANKTAYSEIKQRHKERFVEWIMQREDVMFQWHPDLRKGVEDEVNNIDIYGININPKYLMEKPSDVPISTPYLNLFYPFSDAGVDDLTALLTSTVNQTRGGHSLLLDNPHPRVGPGQANNVSLALTCGPWQRHGPWQGKFDYWKPSKRGDKYWEPGAALITFEAHGKYFSDGDKALLLPESASCGDRSAERWPDRWRTKVLSTKPHLPGNQSTTFQSEFQGTQVCFCEASGCNESWRFGQKLPFQLPEDDCNPLTTYSVDRTNPKKVANPWNLVLVGKRVFGVPREPGLPMFEYSMEGRMTDYKEYIFEEEHQKHWFQAVVSNNTLYLLAKEGKFFLSVDINQHTPMPGKLVDTHTGLTSDGWHFFGMAVVGSSIYLVPGRESNVRILDLVTGTFRLSLPLEGLRYDKQSSNKFGFPCVSQNKIFAPPWEVEAFFVMNVLDESVPVQIKHVAFERRMAICAWSEFVEFGGFLYASPYNEKTILRVDPGDLTWVKLQVGLSQPPRWSGPAVLGKRIFFAPTEDLDMVPVLETDTQKLKYLVAESLELPQNFKNQFSAAQRTVVAVDNTLQFSPGLNANAIMVVNVSAGFED</sequence>
<evidence type="ECO:0000313" key="2">
    <source>
        <dbReference type="EMBL" id="CAL1147747.1"/>
    </source>
</evidence>
<keyword evidence="3" id="KW-1185">Reference proteome</keyword>